<feature type="repeat" description="ANK" evidence="3">
    <location>
        <begin position="480"/>
        <end position="512"/>
    </location>
</feature>
<keyword evidence="2 3" id="KW-0040">ANK repeat</keyword>
<dbReference type="PANTHER" id="PTHR23206:SF7">
    <property type="entry name" value="PROTEIN KINASE DOMAIN-CONTAINING PROTEIN"/>
    <property type="match status" value="1"/>
</dbReference>
<reference evidence="4" key="1">
    <citation type="journal article" date="2023" name="Mol. Phylogenet. Evol.">
        <title>Genome-scale phylogeny and comparative genomics of the fungal order Sordariales.</title>
        <authorList>
            <person name="Hensen N."/>
            <person name="Bonometti L."/>
            <person name="Westerberg I."/>
            <person name="Brannstrom I.O."/>
            <person name="Guillou S."/>
            <person name="Cros-Aarteil S."/>
            <person name="Calhoun S."/>
            <person name="Haridas S."/>
            <person name="Kuo A."/>
            <person name="Mondo S."/>
            <person name="Pangilinan J."/>
            <person name="Riley R."/>
            <person name="LaButti K."/>
            <person name="Andreopoulos B."/>
            <person name="Lipzen A."/>
            <person name="Chen C."/>
            <person name="Yan M."/>
            <person name="Daum C."/>
            <person name="Ng V."/>
            <person name="Clum A."/>
            <person name="Steindorff A."/>
            <person name="Ohm R.A."/>
            <person name="Martin F."/>
            <person name="Silar P."/>
            <person name="Natvig D.O."/>
            <person name="Lalanne C."/>
            <person name="Gautier V."/>
            <person name="Ament-Velasquez S.L."/>
            <person name="Kruys A."/>
            <person name="Hutchinson M.I."/>
            <person name="Powell A.J."/>
            <person name="Barry K."/>
            <person name="Miller A.N."/>
            <person name="Grigoriev I.V."/>
            <person name="Debuchy R."/>
            <person name="Gladieux P."/>
            <person name="Hiltunen Thoren M."/>
            <person name="Johannesson H."/>
        </authorList>
    </citation>
    <scope>NUCLEOTIDE SEQUENCE</scope>
    <source>
        <strain evidence="4">PSN243</strain>
    </source>
</reference>
<dbReference type="InterPro" id="IPR036770">
    <property type="entry name" value="Ankyrin_rpt-contain_sf"/>
</dbReference>
<dbReference type="PANTHER" id="PTHR23206">
    <property type="entry name" value="MASK PROTEIN"/>
    <property type="match status" value="1"/>
</dbReference>
<evidence type="ECO:0000256" key="2">
    <source>
        <dbReference type="ARBA" id="ARBA00023043"/>
    </source>
</evidence>
<dbReference type="PROSITE" id="PS50088">
    <property type="entry name" value="ANK_REPEAT"/>
    <property type="match status" value="2"/>
</dbReference>
<gene>
    <name evidence="4" type="ORF">QBC34DRAFT_456717</name>
</gene>
<dbReference type="AlphaFoldDB" id="A0AAV9G277"/>
<keyword evidence="5" id="KW-1185">Reference proteome</keyword>
<dbReference type="EMBL" id="MU866037">
    <property type="protein sequence ID" value="KAK4442047.1"/>
    <property type="molecule type" value="Genomic_DNA"/>
</dbReference>
<dbReference type="Proteomes" id="UP001321760">
    <property type="component" value="Unassembled WGS sequence"/>
</dbReference>
<organism evidence="4 5">
    <name type="scientific">Podospora aff. communis PSN243</name>
    <dbReference type="NCBI Taxonomy" id="3040156"/>
    <lineage>
        <taxon>Eukaryota</taxon>
        <taxon>Fungi</taxon>
        <taxon>Dikarya</taxon>
        <taxon>Ascomycota</taxon>
        <taxon>Pezizomycotina</taxon>
        <taxon>Sordariomycetes</taxon>
        <taxon>Sordariomycetidae</taxon>
        <taxon>Sordariales</taxon>
        <taxon>Podosporaceae</taxon>
        <taxon>Podospora</taxon>
    </lineage>
</organism>
<dbReference type="InterPro" id="IPR051631">
    <property type="entry name" value="Ankyrin-KH/SAM_domain"/>
</dbReference>
<proteinExistence type="predicted"/>
<dbReference type="Gene3D" id="1.25.40.20">
    <property type="entry name" value="Ankyrin repeat-containing domain"/>
    <property type="match status" value="2"/>
</dbReference>
<dbReference type="SMART" id="SM00248">
    <property type="entry name" value="ANK"/>
    <property type="match status" value="7"/>
</dbReference>
<accession>A0AAV9G277</accession>
<name>A0AAV9G277_9PEZI</name>
<evidence type="ECO:0000256" key="3">
    <source>
        <dbReference type="PROSITE-ProRule" id="PRU00023"/>
    </source>
</evidence>
<dbReference type="InterPro" id="IPR002110">
    <property type="entry name" value="Ankyrin_rpt"/>
</dbReference>
<keyword evidence="1" id="KW-0677">Repeat</keyword>
<reference evidence="4" key="2">
    <citation type="submission" date="2023-05" db="EMBL/GenBank/DDBJ databases">
        <authorList>
            <consortium name="Lawrence Berkeley National Laboratory"/>
            <person name="Steindorff A."/>
            <person name="Hensen N."/>
            <person name="Bonometti L."/>
            <person name="Westerberg I."/>
            <person name="Brannstrom I.O."/>
            <person name="Guillou S."/>
            <person name="Cros-Aarteil S."/>
            <person name="Calhoun S."/>
            <person name="Haridas S."/>
            <person name="Kuo A."/>
            <person name="Mondo S."/>
            <person name="Pangilinan J."/>
            <person name="Riley R."/>
            <person name="Labutti K."/>
            <person name="Andreopoulos B."/>
            <person name="Lipzen A."/>
            <person name="Chen C."/>
            <person name="Yanf M."/>
            <person name="Daum C."/>
            <person name="Ng V."/>
            <person name="Clum A."/>
            <person name="Ohm R."/>
            <person name="Martin F."/>
            <person name="Silar P."/>
            <person name="Natvig D."/>
            <person name="Lalanne C."/>
            <person name="Gautier V."/>
            <person name="Ament-Velasquez S.L."/>
            <person name="Kruys A."/>
            <person name="Hutchinson M.I."/>
            <person name="Powell A.J."/>
            <person name="Barry K."/>
            <person name="Miller A.N."/>
            <person name="Grigoriev I.V."/>
            <person name="Debuchy R."/>
            <person name="Gladieux P."/>
            <person name="Thoren M.H."/>
            <person name="Johannesson H."/>
        </authorList>
    </citation>
    <scope>NUCLEOTIDE SEQUENCE</scope>
    <source>
        <strain evidence="4">PSN243</strain>
    </source>
</reference>
<evidence type="ECO:0000256" key="1">
    <source>
        <dbReference type="ARBA" id="ARBA00022737"/>
    </source>
</evidence>
<sequence>MLARAWKDAPGDIHQLKEDLGRAERFFGETSEGLHSIYERKYIRSSELGQLLNDGAAVLERIEGFIDELQIGSHDGIELNARRRLVWMTSRPRLAQLRNELQAVMSSLCRLLIAHNISVSAEIQVSIAKARDEVIAHVDKRIEASQDATATQLANVLAVSHSSVVSHLDARFGHSIKAKSAAGNRTLLEDEDYVPSRHQTSSRCSPTCDCECHSPTRYCWSMAALQMLVGSVMLRYQSQTPRRCTTIQCRGSGRPRRSIRVEYKLPHWLIRASLTVMFSTSNHGSPELVLRLVNHVPDTVTFGESMFGLIRSGDVEGMKVLLRRGEAPIHDRFGSNFLGALGYAVTQKSAPIVRLLLQAGADPYQPDGPNLRITTASRITVMFIQGYSPTEDTAALIREFPISSYLEDFEFNLLHKAVVGIAGISVADALANPQCLADVNSRTLNFLSPLQLAAIRDDASACRLLVQAGADVDASHPMANSTTALHRACYHGNYAAAKALIALGASTTLKDDSGTCAMSWAVRAPGTKLMRLVMDHGGDVHSVNNRGAQPLTIAAEIAADTSTMGLDRVVFLLDRGADINHQNRYGATPLLSALAAFRVESPRLLLARGADPGVCNHFGQGLLHYAAISAGEATFAVLAGFAGLLKEKGLDVNARDESGKTAREL</sequence>
<feature type="repeat" description="ANK" evidence="3">
    <location>
        <begin position="445"/>
        <end position="477"/>
    </location>
</feature>
<evidence type="ECO:0000313" key="5">
    <source>
        <dbReference type="Proteomes" id="UP001321760"/>
    </source>
</evidence>
<dbReference type="GO" id="GO:0005737">
    <property type="term" value="C:cytoplasm"/>
    <property type="evidence" value="ECO:0007669"/>
    <property type="project" value="TreeGrafter"/>
</dbReference>
<evidence type="ECO:0000313" key="4">
    <source>
        <dbReference type="EMBL" id="KAK4442047.1"/>
    </source>
</evidence>
<feature type="non-terminal residue" evidence="4">
    <location>
        <position position="665"/>
    </location>
</feature>
<dbReference type="PROSITE" id="PS50297">
    <property type="entry name" value="ANK_REP_REGION"/>
    <property type="match status" value="2"/>
</dbReference>
<dbReference type="SUPFAM" id="SSF48403">
    <property type="entry name" value="Ankyrin repeat"/>
    <property type="match status" value="2"/>
</dbReference>
<comment type="caution">
    <text evidence="4">The sequence shown here is derived from an EMBL/GenBank/DDBJ whole genome shotgun (WGS) entry which is preliminary data.</text>
</comment>
<dbReference type="Pfam" id="PF12796">
    <property type="entry name" value="Ank_2"/>
    <property type="match status" value="1"/>
</dbReference>
<protein>
    <submittedName>
        <fullName evidence="4">Ankyrin repeat-containing domain protein</fullName>
    </submittedName>
</protein>